<accession>A0AC60QLS2</accession>
<dbReference type="EMBL" id="JABSTQ010007084">
    <property type="protein sequence ID" value="KAG0436257.1"/>
    <property type="molecule type" value="Genomic_DNA"/>
</dbReference>
<reference evidence="1 2" key="1">
    <citation type="journal article" date="2020" name="Cell">
        <title>Large-Scale Comparative Analyses of Tick Genomes Elucidate Their Genetic Diversity and Vector Capacities.</title>
        <authorList>
            <consortium name="Tick Genome and Microbiome Consortium (TIGMIC)"/>
            <person name="Jia N."/>
            <person name="Wang J."/>
            <person name="Shi W."/>
            <person name="Du L."/>
            <person name="Sun Y."/>
            <person name="Zhan W."/>
            <person name="Jiang J.F."/>
            <person name="Wang Q."/>
            <person name="Zhang B."/>
            <person name="Ji P."/>
            <person name="Bell-Sakyi L."/>
            <person name="Cui X.M."/>
            <person name="Yuan T.T."/>
            <person name="Jiang B.G."/>
            <person name="Yang W.F."/>
            <person name="Lam T.T."/>
            <person name="Chang Q.C."/>
            <person name="Ding S.J."/>
            <person name="Wang X.J."/>
            <person name="Zhu J.G."/>
            <person name="Ruan X.D."/>
            <person name="Zhao L."/>
            <person name="Wei J.T."/>
            <person name="Ye R.Z."/>
            <person name="Que T.C."/>
            <person name="Du C.H."/>
            <person name="Zhou Y.H."/>
            <person name="Cheng J.X."/>
            <person name="Dai P.F."/>
            <person name="Guo W.B."/>
            <person name="Han X.H."/>
            <person name="Huang E.J."/>
            <person name="Li L.F."/>
            <person name="Wei W."/>
            <person name="Gao Y.C."/>
            <person name="Liu J.Z."/>
            <person name="Shao H.Z."/>
            <person name="Wang X."/>
            <person name="Wang C.C."/>
            <person name="Yang T.C."/>
            <person name="Huo Q.B."/>
            <person name="Li W."/>
            <person name="Chen H.Y."/>
            <person name="Chen S.E."/>
            <person name="Zhou L.G."/>
            <person name="Ni X.B."/>
            <person name="Tian J.H."/>
            <person name="Sheng Y."/>
            <person name="Liu T."/>
            <person name="Pan Y.S."/>
            <person name="Xia L.Y."/>
            <person name="Li J."/>
            <person name="Zhao F."/>
            <person name="Cao W.C."/>
        </authorList>
    </citation>
    <scope>NUCLEOTIDE SEQUENCE [LARGE SCALE GENOMIC DNA]</scope>
    <source>
        <strain evidence="1">Iper-2018</strain>
    </source>
</reference>
<name>A0AC60QLS2_IXOPE</name>
<comment type="caution">
    <text evidence="1">The sequence shown here is derived from an EMBL/GenBank/DDBJ whole genome shotgun (WGS) entry which is preliminary data.</text>
</comment>
<organism evidence="1 2">
    <name type="scientific">Ixodes persulcatus</name>
    <name type="common">Taiga tick</name>
    <dbReference type="NCBI Taxonomy" id="34615"/>
    <lineage>
        <taxon>Eukaryota</taxon>
        <taxon>Metazoa</taxon>
        <taxon>Ecdysozoa</taxon>
        <taxon>Arthropoda</taxon>
        <taxon>Chelicerata</taxon>
        <taxon>Arachnida</taxon>
        <taxon>Acari</taxon>
        <taxon>Parasitiformes</taxon>
        <taxon>Ixodida</taxon>
        <taxon>Ixodoidea</taxon>
        <taxon>Ixodidae</taxon>
        <taxon>Ixodinae</taxon>
        <taxon>Ixodes</taxon>
    </lineage>
</organism>
<keyword evidence="2" id="KW-1185">Reference proteome</keyword>
<dbReference type="Proteomes" id="UP000805193">
    <property type="component" value="Unassembled WGS sequence"/>
</dbReference>
<protein>
    <submittedName>
        <fullName evidence="1">Uncharacterized protein</fullName>
    </submittedName>
</protein>
<evidence type="ECO:0000313" key="1">
    <source>
        <dbReference type="EMBL" id="KAG0436257.1"/>
    </source>
</evidence>
<sequence>MDNTQNSSAPSGSDALWEGETVNGIVVAVPACPHCMDDGRFCVLSAYDMNGLPLDAGDIHRDADEDRSVSSREPSLCYRACSSFSRLGRWELWKAVLLGQVLSGLLCATGVTSQLLQSQHGLEIPTAQSFVNYVLLCAVFTTWLACRGGDAGLIPVLRARGLRYFMVALVDVEANYLLVKAYQYTTLTSIQLLDCFSIPVVLALSWLALKVRYQLVHVLGVSVSLLGVGCLVWADAHEAADASNRLLGDMLCLAGAALYGVSNTAQEASVKLFGAVEFLGALGLFGSVINGIQL</sequence>
<proteinExistence type="predicted"/>
<gene>
    <name evidence="1" type="ORF">HPB47_018048</name>
</gene>
<evidence type="ECO:0000313" key="2">
    <source>
        <dbReference type="Proteomes" id="UP000805193"/>
    </source>
</evidence>